<dbReference type="InterPro" id="IPR050611">
    <property type="entry name" value="ABCF"/>
</dbReference>
<keyword evidence="1" id="KW-0677">Repeat</keyword>
<dbReference type="CDD" id="cd03221">
    <property type="entry name" value="ABCF_EF-3"/>
    <property type="match status" value="1"/>
</dbReference>
<evidence type="ECO:0000256" key="2">
    <source>
        <dbReference type="ARBA" id="ARBA00022741"/>
    </source>
</evidence>
<dbReference type="SMART" id="SM00382">
    <property type="entry name" value="AAA"/>
    <property type="match status" value="2"/>
</dbReference>
<dbReference type="Pfam" id="PF00005">
    <property type="entry name" value="ABC_tran"/>
    <property type="match status" value="2"/>
</dbReference>
<dbReference type="PANTHER" id="PTHR19211:SF69">
    <property type="entry name" value="ATP-BINDING PROTEIN UUP"/>
    <property type="match status" value="1"/>
</dbReference>
<keyword evidence="3 5" id="KW-0067">ATP-binding</keyword>
<evidence type="ECO:0000313" key="6">
    <source>
        <dbReference type="Proteomes" id="UP000295621"/>
    </source>
</evidence>
<dbReference type="Gene3D" id="3.40.50.300">
    <property type="entry name" value="P-loop containing nucleotide triphosphate hydrolases"/>
    <property type="match status" value="2"/>
</dbReference>
<dbReference type="InterPro" id="IPR027417">
    <property type="entry name" value="P-loop_NTPase"/>
</dbReference>
<dbReference type="RefSeq" id="WP_131986653.1">
    <property type="nucleotide sequence ID" value="NZ_SMKL01000064.1"/>
</dbReference>
<dbReference type="InterPro" id="IPR003439">
    <property type="entry name" value="ABC_transporter-like_ATP-bd"/>
</dbReference>
<dbReference type="PROSITE" id="PS50893">
    <property type="entry name" value="ABC_TRANSPORTER_2"/>
    <property type="match status" value="2"/>
</dbReference>
<evidence type="ECO:0000256" key="1">
    <source>
        <dbReference type="ARBA" id="ARBA00022737"/>
    </source>
</evidence>
<dbReference type="Proteomes" id="UP000295621">
    <property type="component" value="Unassembled WGS sequence"/>
</dbReference>
<evidence type="ECO:0000313" key="5">
    <source>
        <dbReference type="EMBL" id="TDC47983.1"/>
    </source>
</evidence>
<keyword evidence="6" id="KW-1185">Reference proteome</keyword>
<dbReference type="EMBL" id="SMKL01000064">
    <property type="protein sequence ID" value="TDC47983.1"/>
    <property type="molecule type" value="Genomic_DNA"/>
</dbReference>
<dbReference type="AlphaFoldDB" id="A0A4R4RHQ9"/>
<dbReference type="SUPFAM" id="SSF52540">
    <property type="entry name" value="P-loop containing nucleoside triphosphate hydrolases"/>
    <property type="match status" value="2"/>
</dbReference>
<name>A0A4R4RHQ9_9ACTN</name>
<organism evidence="5 6">
    <name type="scientific">Jiangella ureilytica</name>
    <dbReference type="NCBI Taxonomy" id="2530374"/>
    <lineage>
        <taxon>Bacteria</taxon>
        <taxon>Bacillati</taxon>
        <taxon>Actinomycetota</taxon>
        <taxon>Actinomycetes</taxon>
        <taxon>Jiangellales</taxon>
        <taxon>Jiangellaceae</taxon>
        <taxon>Jiangella</taxon>
    </lineage>
</organism>
<evidence type="ECO:0000256" key="3">
    <source>
        <dbReference type="ARBA" id="ARBA00022840"/>
    </source>
</evidence>
<dbReference type="GO" id="GO:0005524">
    <property type="term" value="F:ATP binding"/>
    <property type="evidence" value="ECO:0007669"/>
    <property type="project" value="UniProtKB-KW"/>
</dbReference>
<dbReference type="OrthoDB" id="3239744at2"/>
<gene>
    <name evidence="5" type="ORF">E1212_22590</name>
</gene>
<dbReference type="PANTHER" id="PTHR19211">
    <property type="entry name" value="ATP-BINDING TRANSPORT PROTEIN-RELATED"/>
    <property type="match status" value="1"/>
</dbReference>
<comment type="caution">
    <text evidence="5">The sequence shown here is derived from an EMBL/GenBank/DDBJ whole genome shotgun (WGS) entry which is preliminary data.</text>
</comment>
<accession>A0A4R4RHQ9</accession>
<dbReference type="FunFam" id="3.40.50.300:FF:000011">
    <property type="entry name" value="Putative ABC transporter ATP-binding component"/>
    <property type="match status" value="1"/>
</dbReference>
<dbReference type="InterPro" id="IPR003593">
    <property type="entry name" value="AAA+_ATPase"/>
</dbReference>
<dbReference type="GO" id="GO:0016887">
    <property type="term" value="F:ATP hydrolysis activity"/>
    <property type="evidence" value="ECO:0007669"/>
    <property type="project" value="InterPro"/>
</dbReference>
<keyword evidence="2" id="KW-0547">Nucleotide-binding</keyword>
<evidence type="ECO:0000259" key="4">
    <source>
        <dbReference type="PROSITE" id="PS50893"/>
    </source>
</evidence>
<reference evidence="5 6" key="1">
    <citation type="submission" date="2019-02" db="EMBL/GenBank/DDBJ databases">
        <title>Draft genome sequences of novel Actinobacteria.</title>
        <authorList>
            <person name="Sahin N."/>
            <person name="Ay H."/>
            <person name="Saygin H."/>
        </authorList>
    </citation>
    <scope>NUCLEOTIDE SEQUENCE [LARGE SCALE GENOMIC DNA]</scope>
    <source>
        <strain evidence="5 6">KC603</strain>
    </source>
</reference>
<sequence length="558" mass="61290">MGHVDLNAVSFTLPDGRVLLDDVSFRVGDGAKVALVGANGSGKTTLLRIVAGDLAAHGGAVTRSGGLGVMRQFVARDTQDVRDLLLSVAPPRVRAAAAAVDAAELAMMDRDDEPTQMTYATALAEWADAGGYETEVLWDVCTTAALGIPFERCRWREVSSLSGGEQKRLVLEALLRGPDEVLLLDEPDNFLDVPAKRWLEDRLLESPKTVLYVSHDRELLHRTATRVVTVELGAAGNTTWVHPGGFGSYHEARRERFARLEELGRRWDEEHAKLKALVLMYKQKAAYNDGLASRYQAAQTRLQKFEDAGPPQAIPREQNVRMRLRGGRTGKRAVVCESLELTGLMKPFDLEVWYGERVAVLGSNGSGKSHFLRLLAAGGSDPEVEHEPVDDVPIAPVAHTGLARLGARVRPGWFAQTHEHPELVGRTLLEILHRGDGRRAGMPREEASRALDRYELAHAGEQAFESLSGGQQARLQILLLELSGATLLLLDEPTDNLDLVSAEALQEGLDAFDGTVLAVTHDRWFARDFDRFLVFGANGSVYESPEPVWDEGRVTRVR</sequence>
<protein>
    <submittedName>
        <fullName evidence="5">ABC-F family ATP-binding cassette domain-containing protein</fullName>
    </submittedName>
</protein>
<proteinExistence type="predicted"/>
<feature type="domain" description="ABC transporter" evidence="4">
    <location>
        <begin position="324"/>
        <end position="557"/>
    </location>
</feature>
<feature type="domain" description="ABC transporter" evidence="4">
    <location>
        <begin position="4"/>
        <end position="257"/>
    </location>
</feature>